<feature type="domain" description="Endonuclease/exonuclease/phosphatase" evidence="2">
    <location>
        <begin position="32"/>
        <end position="339"/>
    </location>
</feature>
<feature type="signal peptide" evidence="1">
    <location>
        <begin position="1"/>
        <end position="23"/>
    </location>
</feature>
<dbReference type="PANTHER" id="PTHR41349">
    <property type="match status" value="1"/>
</dbReference>
<name>A0ABS7Z2E8_9SPHI</name>
<dbReference type="SUPFAM" id="SSF56219">
    <property type="entry name" value="DNase I-like"/>
    <property type="match status" value="1"/>
</dbReference>
<evidence type="ECO:0000313" key="3">
    <source>
        <dbReference type="EMBL" id="MCA5004158.1"/>
    </source>
</evidence>
<dbReference type="Gene3D" id="3.60.10.10">
    <property type="entry name" value="Endonuclease/exonuclease/phosphatase"/>
    <property type="match status" value="1"/>
</dbReference>
<dbReference type="RefSeq" id="WP_225551495.1">
    <property type="nucleotide sequence ID" value="NZ_JADEYP010000004.1"/>
</dbReference>
<feature type="chain" id="PRO_5046977662" evidence="1">
    <location>
        <begin position="24"/>
        <end position="349"/>
    </location>
</feature>
<dbReference type="GO" id="GO:0004519">
    <property type="term" value="F:endonuclease activity"/>
    <property type="evidence" value="ECO:0007669"/>
    <property type="project" value="UniProtKB-KW"/>
</dbReference>
<proteinExistence type="predicted"/>
<gene>
    <name evidence="3" type="ORF">IPZ78_03190</name>
</gene>
<dbReference type="PANTHER" id="PTHR41349:SF1">
    <property type="entry name" value="PROTEIN CBG08683"/>
    <property type="match status" value="1"/>
</dbReference>
<accession>A0ABS7Z2E8</accession>
<keyword evidence="4" id="KW-1185">Reference proteome</keyword>
<organism evidence="3 4">
    <name type="scientific">Sphingobacterium bovistauri</name>
    <dbReference type="NCBI Taxonomy" id="2781959"/>
    <lineage>
        <taxon>Bacteria</taxon>
        <taxon>Pseudomonadati</taxon>
        <taxon>Bacteroidota</taxon>
        <taxon>Sphingobacteriia</taxon>
        <taxon>Sphingobacteriales</taxon>
        <taxon>Sphingobacteriaceae</taxon>
        <taxon>Sphingobacterium</taxon>
    </lineage>
</organism>
<dbReference type="InterPro" id="IPR005135">
    <property type="entry name" value="Endo/exonuclease/phosphatase"/>
</dbReference>
<evidence type="ECO:0000256" key="1">
    <source>
        <dbReference type="SAM" id="SignalP"/>
    </source>
</evidence>
<reference evidence="3" key="1">
    <citation type="submission" date="2020-10" db="EMBL/GenBank/DDBJ databases">
        <authorList>
            <person name="Lu T."/>
            <person name="Wang Q."/>
            <person name="Han X."/>
        </authorList>
    </citation>
    <scope>NUCLEOTIDE SEQUENCE</scope>
    <source>
        <strain evidence="3">WQ 366</strain>
    </source>
</reference>
<protein>
    <submittedName>
        <fullName evidence="3">Endonuclease/exonuclease/phosphatase family protein</fullName>
    </submittedName>
</protein>
<dbReference type="EMBL" id="JADEYP010000004">
    <property type="protein sequence ID" value="MCA5004158.1"/>
    <property type="molecule type" value="Genomic_DNA"/>
</dbReference>
<evidence type="ECO:0000259" key="2">
    <source>
        <dbReference type="Pfam" id="PF03372"/>
    </source>
</evidence>
<keyword evidence="3" id="KW-0378">Hydrolase</keyword>
<comment type="caution">
    <text evidence="3">The sequence shown here is derived from an EMBL/GenBank/DDBJ whole genome shotgun (WGS) entry which is preliminary data.</text>
</comment>
<keyword evidence="3" id="KW-0540">Nuclease</keyword>
<keyword evidence="3" id="KW-0255">Endonuclease</keyword>
<dbReference type="Pfam" id="PF03372">
    <property type="entry name" value="Exo_endo_phos"/>
    <property type="match status" value="1"/>
</dbReference>
<keyword evidence="1" id="KW-0732">Signal</keyword>
<dbReference type="Proteomes" id="UP001165302">
    <property type="component" value="Unassembled WGS sequence"/>
</dbReference>
<sequence>MHTRSLCFLVLISCIFLHSNIFAQKKSFKVFQLNIWHEGNVVPKGYDAIVDELVDKNADVVLLCEVNNKDGIDFVAKLLKDLKLRGLIYYAISSEHSVDVATLSKFPILEQNTLYEKENRLGQVLKTKITIHNHPIIFYSVHLDYTNYACYLPRGYDGVTWQKMDKPITDVNEILKANRKGKRDEAIRDLITDANKESKKYSIIIGGDFNEPSHLDWIEENKNLYDRRGAVVPWDCSLMLYAAGFKDAFRITYKSPLTHPGFTYPSFNADVAISKLAWTPEADDRDRIDYIYFKTPNKKLKLKDIKIVGPESTVRFAQKQSKDSEDRFLLPKGVWPTDHKGLLATFIIK</sequence>
<dbReference type="InterPro" id="IPR036691">
    <property type="entry name" value="Endo/exonu/phosph_ase_sf"/>
</dbReference>
<evidence type="ECO:0000313" key="4">
    <source>
        <dbReference type="Proteomes" id="UP001165302"/>
    </source>
</evidence>